<feature type="non-terminal residue" evidence="2">
    <location>
        <position position="126"/>
    </location>
</feature>
<feature type="region of interest" description="Disordered" evidence="1">
    <location>
        <begin position="1"/>
        <end position="52"/>
    </location>
</feature>
<feature type="compositionally biased region" description="Gly residues" evidence="1">
    <location>
        <begin position="1"/>
        <end position="11"/>
    </location>
</feature>
<protein>
    <submittedName>
        <fullName evidence="2">4271_t:CDS:1</fullName>
    </submittedName>
</protein>
<dbReference type="EMBL" id="CAJVPI010000410">
    <property type="protein sequence ID" value="CAG8531586.1"/>
    <property type="molecule type" value="Genomic_DNA"/>
</dbReference>
<reference evidence="2" key="1">
    <citation type="submission" date="2021-06" db="EMBL/GenBank/DDBJ databases">
        <authorList>
            <person name="Kallberg Y."/>
            <person name="Tangrot J."/>
            <person name="Rosling A."/>
        </authorList>
    </citation>
    <scope>NUCLEOTIDE SEQUENCE</scope>
    <source>
        <strain evidence="2">BR232B</strain>
    </source>
</reference>
<accession>A0A9N9AHZ3</accession>
<dbReference type="Proteomes" id="UP000789739">
    <property type="component" value="Unassembled WGS sequence"/>
</dbReference>
<evidence type="ECO:0000313" key="2">
    <source>
        <dbReference type="EMBL" id="CAG8531586.1"/>
    </source>
</evidence>
<gene>
    <name evidence="2" type="ORF">PBRASI_LOCUS4138</name>
</gene>
<keyword evidence="3" id="KW-1185">Reference proteome</keyword>
<evidence type="ECO:0000256" key="1">
    <source>
        <dbReference type="SAM" id="MobiDB-lite"/>
    </source>
</evidence>
<dbReference type="AlphaFoldDB" id="A0A9N9AHZ3"/>
<name>A0A9N9AHZ3_9GLOM</name>
<dbReference type="OrthoDB" id="2447336at2759"/>
<organism evidence="2 3">
    <name type="scientific">Paraglomus brasilianum</name>
    <dbReference type="NCBI Taxonomy" id="144538"/>
    <lineage>
        <taxon>Eukaryota</taxon>
        <taxon>Fungi</taxon>
        <taxon>Fungi incertae sedis</taxon>
        <taxon>Mucoromycota</taxon>
        <taxon>Glomeromycotina</taxon>
        <taxon>Glomeromycetes</taxon>
        <taxon>Paraglomerales</taxon>
        <taxon>Paraglomeraceae</taxon>
        <taxon>Paraglomus</taxon>
    </lineage>
</organism>
<comment type="caution">
    <text evidence="2">The sequence shown here is derived from an EMBL/GenBank/DDBJ whole genome shotgun (WGS) entry which is preliminary data.</text>
</comment>
<proteinExistence type="predicted"/>
<sequence>VVVGAAAGGGTTAAAANTPPANTPPANTPPATGNSTNSALPVLPPTSGANGTTLSWDDCVAYGKKCRDVICAFQNYTATCKNGGSCTCFDKLASGSESSMENLRELMVLGVVSIASLALVGVSFGF</sequence>
<evidence type="ECO:0000313" key="3">
    <source>
        <dbReference type="Proteomes" id="UP000789739"/>
    </source>
</evidence>